<keyword evidence="3" id="KW-1185">Reference proteome</keyword>
<protein>
    <submittedName>
        <fullName evidence="2">Uncharacterized protein</fullName>
    </submittedName>
</protein>
<feature type="compositionally biased region" description="Low complexity" evidence="1">
    <location>
        <begin position="367"/>
        <end position="390"/>
    </location>
</feature>
<feature type="compositionally biased region" description="Low complexity" evidence="1">
    <location>
        <begin position="611"/>
        <end position="634"/>
    </location>
</feature>
<dbReference type="eggNOG" id="ENOG502SVPD">
    <property type="taxonomic scope" value="Eukaryota"/>
</dbReference>
<dbReference type="OMA" id="QDELQMP"/>
<dbReference type="Proteomes" id="UP000016923">
    <property type="component" value="Unassembled WGS sequence"/>
</dbReference>
<feature type="compositionally biased region" description="Low complexity" evidence="1">
    <location>
        <begin position="419"/>
        <end position="439"/>
    </location>
</feature>
<dbReference type="AlphaFoldDB" id="S3C0I7"/>
<feature type="compositionally biased region" description="Polar residues" evidence="1">
    <location>
        <begin position="283"/>
        <end position="293"/>
    </location>
</feature>
<feature type="compositionally biased region" description="Basic residues" evidence="1">
    <location>
        <begin position="566"/>
        <end position="575"/>
    </location>
</feature>
<feature type="compositionally biased region" description="Low complexity" evidence="1">
    <location>
        <begin position="147"/>
        <end position="170"/>
    </location>
</feature>
<proteinExistence type="predicted"/>
<feature type="compositionally biased region" description="Polar residues" evidence="1">
    <location>
        <begin position="514"/>
        <end position="528"/>
    </location>
</feature>
<gene>
    <name evidence="2" type="ORF">F503_03486</name>
</gene>
<feature type="compositionally biased region" description="Low complexity" evidence="1">
    <location>
        <begin position="19"/>
        <end position="41"/>
    </location>
</feature>
<reference evidence="2 3" key="1">
    <citation type="journal article" date="2013" name="BMC Genomics">
        <title>The genome and transcriptome of the pine saprophyte Ophiostoma piceae, and a comparison with the bark beetle-associated pine pathogen Grosmannia clavigera.</title>
        <authorList>
            <person name="Haridas S."/>
            <person name="Wang Y."/>
            <person name="Lim L."/>
            <person name="Massoumi Alamouti S."/>
            <person name="Jackman S."/>
            <person name="Docking R."/>
            <person name="Robertson G."/>
            <person name="Birol I."/>
            <person name="Bohlmann J."/>
            <person name="Breuil C."/>
        </authorList>
    </citation>
    <scope>NUCLEOTIDE SEQUENCE [LARGE SCALE GENOMIC DNA]</scope>
    <source>
        <strain evidence="2 3">UAMH 11346</strain>
    </source>
</reference>
<name>S3C0I7_OPHP1</name>
<feature type="compositionally biased region" description="Low complexity" evidence="1">
    <location>
        <begin position="529"/>
        <end position="546"/>
    </location>
</feature>
<feature type="compositionally biased region" description="Low complexity" evidence="1">
    <location>
        <begin position="320"/>
        <end position="344"/>
    </location>
</feature>
<feature type="compositionally biased region" description="Basic and acidic residues" evidence="1">
    <location>
        <begin position="350"/>
        <end position="361"/>
    </location>
</feature>
<evidence type="ECO:0000313" key="3">
    <source>
        <dbReference type="Proteomes" id="UP000016923"/>
    </source>
</evidence>
<feature type="compositionally biased region" description="Low complexity" evidence="1">
    <location>
        <begin position="553"/>
        <end position="565"/>
    </location>
</feature>
<accession>S3C0I7</accession>
<dbReference type="EMBL" id="KE148152">
    <property type="protein sequence ID" value="EPE07059.1"/>
    <property type="molecule type" value="Genomic_DNA"/>
</dbReference>
<feature type="region of interest" description="Disordered" evidence="1">
    <location>
        <begin position="419"/>
        <end position="704"/>
    </location>
</feature>
<feature type="compositionally biased region" description="Polar residues" evidence="1">
    <location>
        <begin position="198"/>
        <end position="215"/>
    </location>
</feature>
<organism evidence="2 3">
    <name type="scientific">Ophiostoma piceae (strain UAMH 11346)</name>
    <name type="common">Sap stain fungus</name>
    <dbReference type="NCBI Taxonomy" id="1262450"/>
    <lineage>
        <taxon>Eukaryota</taxon>
        <taxon>Fungi</taxon>
        <taxon>Dikarya</taxon>
        <taxon>Ascomycota</taxon>
        <taxon>Pezizomycotina</taxon>
        <taxon>Sordariomycetes</taxon>
        <taxon>Sordariomycetidae</taxon>
        <taxon>Ophiostomatales</taxon>
        <taxon>Ophiostomataceae</taxon>
        <taxon>Ophiostoma</taxon>
    </lineage>
</organism>
<dbReference type="STRING" id="1262450.S3C0I7"/>
<evidence type="ECO:0000313" key="2">
    <source>
        <dbReference type="EMBL" id="EPE07059.1"/>
    </source>
</evidence>
<feature type="compositionally biased region" description="Low complexity" evidence="1">
    <location>
        <begin position="65"/>
        <end position="104"/>
    </location>
</feature>
<dbReference type="HOGENOM" id="CLU_022039_0_0_1"/>
<feature type="region of interest" description="Disordered" evidence="1">
    <location>
        <begin position="144"/>
        <end position="395"/>
    </location>
</feature>
<evidence type="ECO:0000256" key="1">
    <source>
        <dbReference type="SAM" id="MobiDB-lite"/>
    </source>
</evidence>
<sequence length="744" mass="78391">MPRPARRTRAVVRTKEPEATSASTTATADPITTETDAASTSPPAPTRRTRRSDAAPVSQTPSAGSRRTSSRHAAVASAAAPSTSATASASSKSKAPARPALPARGPDVSGLHIMDDTFADIDTNFGDHTLRDLSDLENLDDLDADLDAFGGSPGAAAPTADTTAASTSSFNVGLFRRGRPRQSSVHSRDDAPIRPSSRGGNSSAATPSMGSSFSLGTFKRRAREPSILGRHRRARDESRGPSRDASREPSRMHSRHTSRDRGAESGSELDDTAVTAPQYMSDAESSSVSNTRGRASKTTRSRAPQAAPIADTSVSSSANTTTMLLMGRTRTRAAAAPKPTTTTASRKRKSQEGQRENELPKRQSRGVETAETTEVQEAVMGDAADAAGAAEPLSDISIVPSVEASELADVADVDAAVAAAGPASSPLSSPASSSASVRLSEAELRRRYTTPGGPNDEIMAPPMSSDSESETPPMWPTLKGLTKGVRRGKTAVAHSVPTLSRQTPELVDDEIASDISSPPSLTHSPNYQTAPAKKPAARGRTAPARGQTQKEVAPLTTAALAALLPQRHRRSRPDHHRSGSHEDEDDENEFERSALLSEDDDELAHHAKSFSGASLRRGRSASGLRATAQAQAQARGKTADDSSKNKKRRRTYGSRGVSGASDKENQDNSNSAEDAGADDSTFTPLAGDTFGDDDTTQVLPSTSRTTARAFGEELEKAAIKFKEVDKWSLEYESVTRSSSPVDAR</sequence>
<dbReference type="VEuPathDB" id="FungiDB:F503_03486"/>
<feature type="compositionally biased region" description="Basic residues" evidence="1">
    <location>
        <begin position="1"/>
        <end position="12"/>
    </location>
</feature>
<dbReference type="OrthoDB" id="5423493at2759"/>
<feature type="compositionally biased region" description="Basic and acidic residues" evidence="1">
    <location>
        <begin position="234"/>
        <end position="263"/>
    </location>
</feature>
<feature type="region of interest" description="Disordered" evidence="1">
    <location>
        <begin position="1"/>
        <end position="111"/>
    </location>
</feature>